<proteinExistence type="predicted"/>
<organism evidence="1 2">
    <name type="scientific">Pseudomonas fluvialis</name>
    <dbReference type="NCBI Taxonomy" id="1793966"/>
    <lineage>
        <taxon>Bacteria</taxon>
        <taxon>Pseudomonadati</taxon>
        <taxon>Pseudomonadota</taxon>
        <taxon>Gammaproteobacteria</taxon>
        <taxon>Pseudomonadales</taxon>
        <taxon>Pseudomonadaceae</taxon>
        <taxon>Pseudomonas</taxon>
    </lineage>
</organism>
<dbReference type="EMBL" id="JACHLL010000003">
    <property type="protein sequence ID" value="MBB6341885.1"/>
    <property type="molecule type" value="Genomic_DNA"/>
</dbReference>
<dbReference type="Proteomes" id="UP000557193">
    <property type="component" value="Unassembled WGS sequence"/>
</dbReference>
<comment type="caution">
    <text evidence="1">The sequence shown here is derived from an EMBL/GenBank/DDBJ whole genome shotgun (WGS) entry which is preliminary data.</text>
</comment>
<evidence type="ECO:0000313" key="2">
    <source>
        <dbReference type="Proteomes" id="UP000557193"/>
    </source>
</evidence>
<protein>
    <recommendedName>
        <fullName evidence="3">DUF1853 domain-containing protein</fullName>
    </recommendedName>
</protein>
<keyword evidence="2" id="KW-1185">Reference proteome</keyword>
<evidence type="ECO:0008006" key="3">
    <source>
        <dbReference type="Google" id="ProtNLM"/>
    </source>
</evidence>
<dbReference type="AlphaFoldDB" id="A0A7X0EUI8"/>
<dbReference type="Pfam" id="PF08907">
    <property type="entry name" value="DUF1853"/>
    <property type="match status" value="1"/>
</dbReference>
<evidence type="ECO:0000313" key="1">
    <source>
        <dbReference type="EMBL" id="MBB6341885.1"/>
    </source>
</evidence>
<gene>
    <name evidence="1" type="ORF">HNP49_002053</name>
</gene>
<reference evidence="1 2" key="1">
    <citation type="submission" date="2020-08" db="EMBL/GenBank/DDBJ databases">
        <title>Functional genomics of gut bacteria from endangered species of beetles.</title>
        <authorList>
            <person name="Carlos-Shanley C."/>
        </authorList>
    </citation>
    <scope>NUCLEOTIDE SEQUENCE [LARGE SCALE GENOMIC DNA]</scope>
    <source>
        <strain evidence="1 2">S00202</strain>
    </source>
</reference>
<sequence>MHPFNELADLPRRLQQPALRDLAWTLTSPALLLGAGIAQRHPLAGSHWADHPERLGAWLTHLDQQPESLLQWLQSSHNQRLGHYYERLWQFALQRAPGIRLLAANLPIRQGQRTLGELDLLLEDRDGVHHLELAVKFYLGCPPLTEQWQRWIGPGREDRLDRKLNHLRQHQLQLAQSSAARKLLLGLAGAPVNAAAWLGGYLFQPWPEPATAPAGANPQGLGGDWLPRALLEDYLKQNADYRWVALERLQWLAPADRSNESCHPISNLPGWWDARPQQPPRPQLIALLKAMPDGRWQEVRRSFICADDWVSAGC</sequence>
<dbReference type="InterPro" id="IPR015003">
    <property type="entry name" value="DUF1853"/>
</dbReference>
<name>A0A7X0EUI8_9PSED</name>
<accession>A0A7X0EUI8</accession>